<keyword evidence="6 9" id="KW-1133">Transmembrane helix</keyword>
<dbReference type="HAMAP" id="MF_00911">
    <property type="entry name" value="FtsQ_subfam"/>
    <property type="match status" value="1"/>
</dbReference>
<evidence type="ECO:0000256" key="3">
    <source>
        <dbReference type="ARBA" id="ARBA00022519"/>
    </source>
</evidence>
<keyword evidence="2 9" id="KW-1003">Cell membrane</keyword>
<evidence type="ECO:0000256" key="1">
    <source>
        <dbReference type="ARBA" id="ARBA00004370"/>
    </source>
</evidence>
<comment type="subunit">
    <text evidence="9">Part of a complex composed of FtsB, FtsL and FtsQ.</text>
</comment>
<name>A0ABV2AY95_9GAMM</name>
<dbReference type="InterPro" id="IPR034746">
    <property type="entry name" value="POTRA"/>
</dbReference>
<keyword evidence="5 9" id="KW-0812">Transmembrane</keyword>
<keyword evidence="3 9" id="KW-0997">Cell inner membrane</keyword>
<protein>
    <recommendedName>
        <fullName evidence="9">Cell division protein FtsQ</fullName>
    </recommendedName>
</protein>
<evidence type="ECO:0000256" key="7">
    <source>
        <dbReference type="ARBA" id="ARBA00023136"/>
    </source>
</evidence>
<dbReference type="PROSITE" id="PS51779">
    <property type="entry name" value="POTRA"/>
    <property type="match status" value="1"/>
</dbReference>
<dbReference type="InterPro" id="IPR026579">
    <property type="entry name" value="FtsQ"/>
</dbReference>
<keyword evidence="7 9" id="KW-0472">Membrane</keyword>
<reference evidence="11 12" key="1">
    <citation type="submission" date="2013-03" db="EMBL/GenBank/DDBJ databases">
        <title>Salinisphaera dokdonensis CL-ES53 Genome Sequencing.</title>
        <authorList>
            <person name="Li C."/>
            <person name="Lai Q."/>
            <person name="Shao Z."/>
        </authorList>
    </citation>
    <scope>NUCLEOTIDE SEQUENCE [LARGE SCALE GENOMIC DNA]</scope>
    <source>
        <strain evidence="11 12">CL-ES53</strain>
    </source>
</reference>
<keyword evidence="8 9" id="KW-0131">Cell cycle</keyword>
<dbReference type="InterPro" id="IPR045335">
    <property type="entry name" value="FtsQ_C_sf"/>
</dbReference>
<evidence type="ECO:0000256" key="2">
    <source>
        <dbReference type="ARBA" id="ARBA00022475"/>
    </source>
</evidence>
<evidence type="ECO:0000256" key="8">
    <source>
        <dbReference type="ARBA" id="ARBA00023306"/>
    </source>
</evidence>
<dbReference type="Gene3D" id="3.10.20.310">
    <property type="entry name" value="membrane protein fhac"/>
    <property type="match status" value="1"/>
</dbReference>
<gene>
    <name evidence="9" type="primary">ftsQ</name>
    <name evidence="11" type="ORF">SADO_03505</name>
</gene>
<dbReference type="Proteomes" id="UP001460888">
    <property type="component" value="Unassembled WGS sequence"/>
</dbReference>
<accession>A0ABV2AY95</accession>
<evidence type="ECO:0000313" key="12">
    <source>
        <dbReference type="Proteomes" id="UP001460888"/>
    </source>
</evidence>
<feature type="transmembrane region" description="Helical" evidence="9">
    <location>
        <begin position="12"/>
        <end position="30"/>
    </location>
</feature>
<keyword evidence="4 9" id="KW-0132">Cell division</keyword>
<evidence type="ECO:0000256" key="5">
    <source>
        <dbReference type="ARBA" id="ARBA00022692"/>
    </source>
</evidence>
<dbReference type="PANTHER" id="PTHR35851:SF1">
    <property type="entry name" value="CELL DIVISION PROTEIN FTSQ"/>
    <property type="match status" value="1"/>
</dbReference>
<dbReference type="InterPro" id="IPR005548">
    <property type="entry name" value="Cell_div_FtsQ/DivIB_C"/>
</dbReference>
<comment type="subcellular location">
    <subcellularLocation>
        <location evidence="9">Cell inner membrane</location>
        <topology evidence="9">Single-pass type II membrane protein</topology>
    </subcellularLocation>
    <subcellularLocation>
        <location evidence="1">Membrane</location>
    </subcellularLocation>
    <text evidence="9">Localizes to the division septum.</text>
</comment>
<sequence>MNWRDPRRWRDVVLGAGLLMGVAACTWQGIKPEGEATRHLYISGDSAHVSDDRIAAIASPYLDASFFDVDLEGLQSELSNLAWLREVKVSRHWPDGVVVRVSEHEPVALWGDQGLLARDGQVFVPTTGTRPDDLVQLDGPETAGLKVYEQYQALSKTLAGHDVALASLTLDARGSWTAQLADGLELRLGRDELDARVQRFVRYALGDAQARDKLVDAGYVDLRYSDGFAVGGTRAATADQEKGDEQAA</sequence>
<evidence type="ECO:0000256" key="4">
    <source>
        <dbReference type="ARBA" id="ARBA00022618"/>
    </source>
</evidence>
<dbReference type="InterPro" id="IPR013685">
    <property type="entry name" value="POTRA_FtsQ_type"/>
</dbReference>
<evidence type="ECO:0000256" key="9">
    <source>
        <dbReference type="HAMAP-Rule" id="MF_00911"/>
    </source>
</evidence>
<dbReference type="EMBL" id="APND01000001">
    <property type="protein sequence ID" value="MES1928290.1"/>
    <property type="molecule type" value="Genomic_DNA"/>
</dbReference>
<comment type="similarity">
    <text evidence="9">Belongs to the FtsQ/DivIB family. FtsQ subfamily.</text>
</comment>
<keyword evidence="12" id="KW-1185">Reference proteome</keyword>
<dbReference type="Pfam" id="PF08478">
    <property type="entry name" value="POTRA_1"/>
    <property type="match status" value="1"/>
</dbReference>
<comment type="function">
    <text evidence="9">Essential cell division protein. May link together the upstream cell division proteins, which are predominantly cytoplasmic, with the downstream cell division proteins, which are predominantly periplasmic. May control correct divisome assembly.</text>
</comment>
<evidence type="ECO:0000256" key="6">
    <source>
        <dbReference type="ARBA" id="ARBA00022989"/>
    </source>
</evidence>
<evidence type="ECO:0000313" key="11">
    <source>
        <dbReference type="EMBL" id="MES1928290.1"/>
    </source>
</evidence>
<dbReference type="GO" id="GO:0051301">
    <property type="term" value="P:cell division"/>
    <property type="evidence" value="ECO:0007669"/>
    <property type="project" value="UniProtKB-KW"/>
</dbReference>
<proteinExistence type="inferred from homology"/>
<feature type="domain" description="POTRA" evidence="10">
    <location>
        <begin position="35"/>
        <end position="104"/>
    </location>
</feature>
<comment type="caution">
    <text evidence="11">The sequence shown here is derived from an EMBL/GenBank/DDBJ whole genome shotgun (WGS) entry which is preliminary data.</text>
</comment>
<dbReference type="Pfam" id="PF03799">
    <property type="entry name" value="FtsQ_DivIB_C"/>
    <property type="match status" value="1"/>
</dbReference>
<dbReference type="PROSITE" id="PS51257">
    <property type="entry name" value="PROKAR_LIPOPROTEIN"/>
    <property type="match status" value="1"/>
</dbReference>
<organism evidence="11 12">
    <name type="scientific">Salinisphaera dokdonensis CL-ES53</name>
    <dbReference type="NCBI Taxonomy" id="1304272"/>
    <lineage>
        <taxon>Bacteria</taxon>
        <taxon>Pseudomonadati</taxon>
        <taxon>Pseudomonadota</taxon>
        <taxon>Gammaproteobacteria</taxon>
        <taxon>Salinisphaerales</taxon>
        <taxon>Salinisphaeraceae</taxon>
        <taxon>Salinisphaera</taxon>
    </lineage>
</organism>
<dbReference type="RefSeq" id="WP_353109267.1">
    <property type="nucleotide sequence ID" value="NZ_APND01000001.1"/>
</dbReference>
<dbReference type="PANTHER" id="PTHR35851">
    <property type="entry name" value="CELL DIVISION PROTEIN FTSQ"/>
    <property type="match status" value="1"/>
</dbReference>
<dbReference type="Gene3D" id="3.40.50.11690">
    <property type="entry name" value="Cell division protein FtsQ/DivIB"/>
    <property type="match status" value="1"/>
</dbReference>
<evidence type="ECO:0000259" key="10">
    <source>
        <dbReference type="PROSITE" id="PS51779"/>
    </source>
</evidence>